<organism evidence="3">
    <name type="scientific">Phaffia rhodozyma</name>
    <name type="common">Yeast</name>
    <name type="synonym">Xanthophyllomyces dendrorhous</name>
    <dbReference type="NCBI Taxonomy" id="264483"/>
    <lineage>
        <taxon>Eukaryota</taxon>
        <taxon>Fungi</taxon>
        <taxon>Dikarya</taxon>
        <taxon>Basidiomycota</taxon>
        <taxon>Agaricomycotina</taxon>
        <taxon>Tremellomycetes</taxon>
        <taxon>Cystofilobasidiales</taxon>
        <taxon>Mrakiaceae</taxon>
        <taxon>Phaffia</taxon>
    </lineage>
</organism>
<feature type="repeat" description="TPR" evidence="1">
    <location>
        <begin position="370"/>
        <end position="403"/>
    </location>
</feature>
<dbReference type="PANTHER" id="PTHR21581">
    <property type="entry name" value="D-ALANYL-D-ALANINE CARBOXYPEPTIDASE"/>
    <property type="match status" value="1"/>
</dbReference>
<accession>A0A0F7SF82</accession>
<feature type="compositionally biased region" description="Basic and acidic residues" evidence="2">
    <location>
        <begin position="78"/>
        <end position="99"/>
    </location>
</feature>
<dbReference type="AlphaFoldDB" id="A0A0F7SF82"/>
<dbReference type="EMBL" id="LN483167">
    <property type="protein sequence ID" value="CDZ97421.1"/>
    <property type="molecule type" value="Genomic_DNA"/>
</dbReference>
<proteinExistence type="predicted"/>
<evidence type="ECO:0000313" key="3">
    <source>
        <dbReference type="EMBL" id="CDZ97421.1"/>
    </source>
</evidence>
<sequence length="453" mass="49761">MSELVSSRSARSYSISGGSTFPEERPSDPTLPSKPPELTLEEEADDDDNNVDNQPPPTVQPALSSPRFVPPKLFVPSESDRESKSRDSSRPTSPPRKESVVPNSSLRIPQLCSPGLFAPLPSIDPLSSLLTKYIPSSQRPYRDIEGRYEGVEITQLVKAGSWRALARLARDVTVSTDPENVDLIFEMHHLRQLSLLSLHLHSQHVHELHLLFAALAHLPPGVRARLSVPFSLELMFAKKRGLGELTRLLARCRSGAQSSGAESGLWRERVGWVGGALAGALIEAGDLNSAITLLLPLTSPSQTPPIYLLGALLRLQLAIGNLPSAKRTMDQIESREDGEEREKKEARAIWEVGNRNWEGAEKTLAEAEGGVAANARSIVHLFQNRPEEAIETLERAIELNPSEALVEPLIFNLATLYELRFDSEIASKKKVELLIKTTKFASDGLKPACLKLS</sequence>
<dbReference type="GO" id="GO:0005794">
    <property type="term" value="C:Golgi apparatus"/>
    <property type="evidence" value="ECO:0007669"/>
    <property type="project" value="TreeGrafter"/>
</dbReference>
<dbReference type="Gene3D" id="1.25.40.10">
    <property type="entry name" value="Tetratricopeptide repeat domain"/>
    <property type="match status" value="1"/>
</dbReference>
<reference evidence="3" key="1">
    <citation type="submission" date="2014-08" db="EMBL/GenBank/DDBJ databases">
        <authorList>
            <person name="Sharma Rahul"/>
            <person name="Thines Marco"/>
        </authorList>
    </citation>
    <scope>NUCLEOTIDE SEQUENCE</scope>
</reference>
<feature type="compositionally biased region" description="Acidic residues" evidence="2">
    <location>
        <begin position="39"/>
        <end position="50"/>
    </location>
</feature>
<dbReference type="PROSITE" id="PS50005">
    <property type="entry name" value="TPR"/>
    <property type="match status" value="1"/>
</dbReference>
<keyword evidence="1" id="KW-0802">TPR repeat</keyword>
<evidence type="ECO:0000256" key="1">
    <source>
        <dbReference type="PROSITE-ProRule" id="PRU00339"/>
    </source>
</evidence>
<dbReference type="InterPro" id="IPR011990">
    <property type="entry name" value="TPR-like_helical_dom_sf"/>
</dbReference>
<dbReference type="SUPFAM" id="SSF48452">
    <property type="entry name" value="TPR-like"/>
    <property type="match status" value="1"/>
</dbReference>
<feature type="region of interest" description="Disordered" evidence="2">
    <location>
        <begin position="1"/>
        <end position="105"/>
    </location>
</feature>
<protein>
    <submittedName>
        <fullName evidence="3">Uncharacterized conserved protein</fullName>
    </submittedName>
</protein>
<dbReference type="GO" id="GO:0030008">
    <property type="term" value="C:TRAPP complex"/>
    <property type="evidence" value="ECO:0007669"/>
    <property type="project" value="TreeGrafter"/>
</dbReference>
<feature type="compositionally biased region" description="Low complexity" evidence="2">
    <location>
        <begin position="1"/>
        <end position="19"/>
    </location>
</feature>
<dbReference type="InterPro" id="IPR019734">
    <property type="entry name" value="TPR_rpt"/>
</dbReference>
<dbReference type="PANTHER" id="PTHR21581:SF6">
    <property type="entry name" value="TRAFFICKING PROTEIN PARTICLE COMPLEX SUBUNIT 12"/>
    <property type="match status" value="1"/>
</dbReference>
<evidence type="ECO:0000256" key="2">
    <source>
        <dbReference type="SAM" id="MobiDB-lite"/>
    </source>
</evidence>
<name>A0A0F7SF82_PHARH</name>